<dbReference type="RefSeq" id="WP_125876729.1">
    <property type="nucleotide sequence ID" value="NZ_RHQL01000002.1"/>
</dbReference>
<dbReference type="GO" id="GO:0016289">
    <property type="term" value="F:acyl-CoA hydrolase activity"/>
    <property type="evidence" value="ECO:0007669"/>
    <property type="project" value="UniProtKB-ARBA"/>
</dbReference>
<comment type="caution">
    <text evidence="3">The sequence shown here is derived from an EMBL/GenBank/DDBJ whole genome shotgun (WGS) entry which is preliminary data.</text>
</comment>
<reference evidence="3 4" key="1">
    <citation type="submission" date="2018-10" db="EMBL/GenBank/DDBJ databases">
        <title>Transmission dynamics of multidrug resistant bacteria on intensive care unit surfaces.</title>
        <authorList>
            <person name="D'Souza A.W."/>
            <person name="Potter R.F."/>
            <person name="Wallace M."/>
            <person name="Shupe A."/>
            <person name="Patel S."/>
            <person name="Sun S."/>
            <person name="Gul D."/>
            <person name="Kwon J.H."/>
            <person name="Andleeb S."/>
            <person name="Burnham C.-A.D."/>
            <person name="Dantas G."/>
        </authorList>
    </citation>
    <scope>NUCLEOTIDE SEQUENCE [LARGE SCALE GENOMIC DNA]</scope>
    <source>
        <strain evidence="3 4">PX_177</strain>
    </source>
</reference>
<dbReference type="CDD" id="cd03443">
    <property type="entry name" value="PaaI_thioesterase"/>
    <property type="match status" value="1"/>
</dbReference>
<feature type="domain" description="Thioesterase" evidence="2">
    <location>
        <begin position="51"/>
        <end position="127"/>
    </location>
</feature>
<dbReference type="SUPFAM" id="SSF54637">
    <property type="entry name" value="Thioesterase/thiol ester dehydrase-isomerase"/>
    <property type="match status" value="1"/>
</dbReference>
<evidence type="ECO:0000256" key="1">
    <source>
        <dbReference type="ARBA" id="ARBA00022801"/>
    </source>
</evidence>
<sequence length="145" mass="15765">MNETTKFLEAFSPQKGLDPLMEHLDILGAPIINGEWCEIQLRLKEFHLNGGGTAHGGLFMTMLDVAMACSTWIDKSRTCVTVEMKANFLRPGGVAGQLIIARGRKRSGGNSLAFCDGEVLSQAGELLATGSGTFKYLNRDYPNRA</sequence>
<proteinExistence type="predicted"/>
<evidence type="ECO:0000313" key="4">
    <source>
        <dbReference type="Proteomes" id="UP000276506"/>
    </source>
</evidence>
<protein>
    <submittedName>
        <fullName evidence="3">PaaI family thioesterase</fullName>
    </submittedName>
</protein>
<dbReference type="Proteomes" id="UP000276506">
    <property type="component" value="Unassembled WGS sequence"/>
</dbReference>
<gene>
    <name evidence="3" type="ORF">EGJ28_07385</name>
</gene>
<accession>A0A427EA90</accession>
<dbReference type="InterPro" id="IPR006683">
    <property type="entry name" value="Thioestr_dom"/>
</dbReference>
<evidence type="ECO:0000259" key="2">
    <source>
        <dbReference type="Pfam" id="PF03061"/>
    </source>
</evidence>
<dbReference type="EMBL" id="RHQL01000002">
    <property type="protein sequence ID" value="RRV13425.1"/>
    <property type="molecule type" value="Genomic_DNA"/>
</dbReference>
<organism evidence="3 4">
    <name type="scientific">Stutzerimonas xanthomarina</name>
    <dbReference type="NCBI Taxonomy" id="271420"/>
    <lineage>
        <taxon>Bacteria</taxon>
        <taxon>Pseudomonadati</taxon>
        <taxon>Pseudomonadota</taxon>
        <taxon>Gammaproteobacteria</taxon>
        <taxon>Pseudomonadales</taxon>
        <taxon>Pseudomonadaceae</taxon>
        <taxon>Stutzerimonas</taxon>
    </lineage>
</organism>
<dbReference type="AlphaFoldDB" id="A0A427EA90"/>
<dbReference type="InterPro" id="IPR029069">
    <property type="entry name" value="HotDog_dom_sf"/>
</dbReference>
<dbReference type="Gene3D" id="3.10.129.10">
    <property type="entry name" value="Hotdog Thioesterase"/>
    <property type="match status" value="1"/>
</dbReference>
<dbReference type="NCBIfam" id="TIGR00369">
    <property type="entry name" value="unchar_dom_1"/>
    <property type="match status" value="1"/>
</dbReference>
<dbReference type="Pfam" id="PF03061">
    <property type="entry name" value="4HBT"/>
    <property type="match status" value="1"/>
</dbReference>
<name>A0A427EA90_9GAMM</name>
<keyword evidence="1" id="KW-0378">Hydrolase</keyword>
<dbReference type="InterPro" id="IPR003736">
    <property type="entry name" value="PAAI_dom"/>
</dbReference>
<evidence type="ECO:0000313" key="3">
    <source>
        <dbReference type="EMBL" id="RRV13425.1"/>
    </source>
</evidence>